<keyword evidence="3" id="KW-0479">Metal-binding</keyword>
<evidence type="ECO:0000256" key="5">
    <source>
        <dbReference type="ARBA" id="ARBA00022833"/>
    </source>
</evidence>
<dbReference type="GO" id="GO:0046872">
    <property type="term" value="F:metal ion binding"/>
    <property type="evidence" value="ECO:0007669"/>
    <property type="project" value="UniProtKB-KW"/>
</dbReference>
<feature type="domain" description="Peptidase M48" evidence="8">
    <location>
        <begin position="314"/>
        <end position="476"/>
    </location>
</feature>
<keyword evidence="6 9" id="KW-0482">Metalloprotease</keyword>
<proteinExistence type="predicted"/>
<dbReference type="AlphaFoldDB" id="A0A8J7HTX8"/>
<dbReference type="PANTHER" id="PTHR22726">
    <property type="entry name" value="METALLOENDOPEPTIDASE OMA1"/>
    <property type="match status" value="1"/>
</dbReference>
<dbReference type="GO" id="GO:0004222">
    <property type="term" value="F:metalloendopeptidase activity"/>
    <property type="evidence" value="ECO:0007669"/>
    <property type="project" value="InterPro"/>
</dbReference>
<evidence type="ECO:0000256" key="4">
    <source>
        <dbReference type="ARBA" id="ARBA00022801"/>
    </source>
</evidence>
<dbReference type="GO" id="GO:0016020">
    <property type="term" value="C:membrane"/>
    <property type="evidence" value="ECO:0007669"/>
    <property type="project" value="TreeGrafter"/>
</dbReference>
<feature type="compositionally biased region" description="Polar residues" evidence="7">
    <location>
        <begin position="517"/>
        <end position="532"/>
    </location>
</feature>
<dbReference type="PANTHER" id="PTHR22726:SF1">
    <property type="entry name" value="METALLOENDOPEPTIDASE OMA1, MITOCHONDRIAL"/>
    <property type="match status" value="1"/>
</dbReference>
<gene>
    <name evidence="9" type="ORF">I8748_09800</name>
</gene>
<dbReference type="InterPro" id="IPR011990">
    <property type="entry name" value="TPR-like_helical_dom_sf"/>
</dbReference>
<evidence type="ECO:0000256" key="7">
    <source>
        <dbReference type="SAM" id="MobiDB-lite"/>
    </source>
</evidence>
<keyword evidence="5" id="KW-0862">Zinc</keyword>
<evidence type="ECO:0000313" key="10">
    <source>
        <dbReference type="Proteomes" id="UP000632766"/>
    </source>
</evidence>
<keyword evidence="2" id="KW-0645">Protease</keyword>
<accession>A0A8J7HTX8</accession>
<evidence type="ECO:0000256" key="2">
    <source>
        <dbReference type="ARBA" id="ARBA00022670"/>
    </source>
</evidence>
<reference evidence="9 10" key="1">
    <citation type="journal article" date="2021" name="Int. J. Syst. Evol. Microbiol.">
        <title>Amazonocrinis nigriterrae gen. nov., sp. nov., Atlanticothrix silvestris gen. nov., sp. nov. and Dendronalium phyllosphericum gen. nov., sp. nov., nostocacean cyanobacteria from Brazilian environments.</title>
        <authorList>
            <person name="Alvarenga D.O."/>
            <person name="Andreote A.P.D."/>
            <person name="Branco L.H.Z."/>
            <person name="Delbaje E."/>
            <person name="Cruz R.B."/>
            <person name="Varani A.M."/>
            <person name="Fiore M.F."/>
        </authorList>
    </citation>
    <scope>NUCLEOTIDE SEQUENCE [LARGE SCALE GENOMIC DNA]</scope>
    <source>
        <strain evidence="9 10">CENA67</strain>
    </source>
</reference>
<dbReference type="Gene3D" id="1.25.40.10">
    <property type="entry name" value="Tetratricopeptide repeat domain"/>
    <property type="match status" value="1"/>
</dbReference>
<dbReference type="EMBL" id="JAECZC010000013">
    <property type="protein sequence ID" value="MBH8562464.1"/>
    <property type="molecule type" value="Genomic_DNA"/>
</dbReference>
<protein>
    <submittedName>
        <fullName evidence="9">M48 family metalloprotease</fullName>
    </submittedName>
</protein>
<dbReference type="RefSeq" id="WP_198124382.1">
    <property type="nucleotide sequence ID" value="NZ_JAECZC010000013.1"/>
</dbReference>
<keyword evidence="10" id="KW-1185">Reference proteome</keyword>
<dbReference type="Gene3D" id="3.30.2010.10">
    <property type="entry name" value="Metalloproteases ('zincins'), catalytic domain"/>
    <property type="match status" value="1"/>
</dbReference>
<dbReference type="Pfam" id="PF01435">
    <property type="entry name" value="Peptidase_M48"/>
    <property type="match status" value="1"/>
</dbReference>
<evidence type="ECO:0000256" key="3">
    <source>
        <dbReference type="ARBA" id="ARBA00022723"/>
    </source>
</evidence>
<evidence type="ECO:0000256" key="1">
    <source>
        <dbReference type="ARBA" id="ARBA00001947"/>
    </source>
</evidence>
<sequence>MTRTSQLAQAAQLSLILGVTTSSWLLGVNLTVDAESRTVTGGKLETTGIELAQKSQGVNRFQVLAEADELFQTGRPKEAENLYRQVKPAFSPVENKRTAIYEVEQLPGDGQVYWRNANEGLQQNLDSKIFLSLQLLTENYPEFIKGHLLLAEACQKKSEACKNNAKAEQPKNDLEVLERAGELYPDEPDLLKAKIKALENKEQFLEASIAARQFVTIFVDYPEAPEFASLAEKNLKRHQSKLNESLRIQGVFSALVGAAKTISTLNWKSQISGFQTLSMLLQGESAFGKFMSDKLVEKYRQEDKLVQEPQVLNYVRGIGGRLAPLMGRNFEYEYYVIKDSSINAFALPGGKIFVNTGAILNTNSEAELAGLLGHEIAHAVLSHTFQRIAQSQFLSSLSNVIPMSNLFQDMVGKEHSREQERQADILGTRVLNKAGYAADGLRNLMATLNAQYGGKERTDWQSTHPAPAERVEYLESLIERNKYNRYAYEGVKKHKEIQNLLQGISPSPNTKPPAQANRLNQNTSRANQNTPRSKPIRGNVAITGGQTRDNVEIRIDGAKVESNRNFSINFVVVNRSDRPFAFVPLYAQVVTENGKKLSTRFSSADVLVPAGGTTKGTVQVLGQSWNSQGSQNLTLVIKESTGGGRLFRISF</sequence>
<dbReference type="Proteomes" id="UP000632766">
    <property type="component" value="Unassembled WGS sequence"/>
</dbReference>
<organism evidence="9 10">
    <name type="scientific">Amazonocrinis nigriterrae CENA67</name>
    <dbReference type="NCBI Taxonomy" id="2794033"/>
    <lineage>
        <taxon>Bacteria</taxon>
        <taxon>Bacillati</taxon>
        <taxon>Cyanobacteriota</taxon>
        <taxon>Cyanophyceae</taxon>
        <taxon>Nostocales</taxon>
        <taxon>Nostocaceae</taxon>
        <taxon>Amazonocrinis</taxon>
        <taxon>Amazonocrinis nigriterrae</taxon>
    </lineage>
</organism>
<dbReference type="GO" id="GO:0051603">
    <property type="term" value="P:proteolysis involved in protein catabolic process"/>
    <property type="evidence" value="ECO:0007669"/>
    <property type="project" value="TreeGrafter"/>
</dbReference>
<evidence type="ECO:0000259" key="8">
    <source>
        <dbReference type="Pfam" id="PF01435"/>
    </source>
</evidence>
<evidence type="ECO:0000256" key="6">
    <source>
        <dbReference type="ARBA" id="ARBA00023049"/>
    </source>
</evidence>
<keyword evidence="4" id="KW-0378">Hydrolase</keyword>
<comment type="caution">
    <text evidence="9">The sequence shown here is derived from an EMBL/GenBank/DDBJ whole genome shotgun (WGS) entry which is preliminary data.</text>
</comment>
<name>A0A8J7HTX8_9NOST</name>
<comment type="cofactor">
    <cofactor evidence="1">
        <name>Zn(2+)</name>
        <dbReference type="ChEBI" id="CHEBI:29105"/>
    </cofactor>
</comment>
<dbReference type="InterPro" id="IPR001915">
    <property type="entry name" value="Peptidase_M48"/>
</dbReference>
<evidence type="ECO:0000313" key="9">
    <source>
        <dbReference type="EMBL" id="MBH8562464.1"/>
    </source>
</evidence>
<dbReference type="CDD" id="cd07333">
    <property type="entry name" value="M48C_bepA_like"/>
    <property type="match status" value="1"/>
</dbReference>
<dbReference type="InterPro" id="IPR051156">
    <property type="entry name" value="Mito/Outer_Membr_Metalloprot"/>
</dbReference>
<feature type="region of interest" description="Disordered" evidence="7">
    <location>
        <begin position="502"/>
        <end position="542"/>
    </location>
</feature>